<dbReference type="SUPFAM" id="SSF48008">
    <property type="entry name" value="GntR ligand-binding domain-like"/>
    <property type="match status" value="1"/>
</dbReference>
<dbReference type="Proteomes" id="UP000092024">
    <property type="component" value="Unassembled WGS sequence"/>
</dbReference>
<dbReference type="SMART" id="SM00345">
    <property type="entry name" value="HTH_GNTR"/>
    <property type="match status" value="1"/>
</dbReference>
<feature type="domain" description="HTH gntR-type" evidence="4">
    <location>
        <begin position="11"/>
        <end position="78"/>
    </location>
</feature>
<dbReference type="InterPro" id="IPR008920">
    <property type="entry name" value="TF_FadR/GntR_C"/>
</dbReference>
<dbReference type="EMBL" id="LYPA01000074">
    <property type="protein sequence ID" value="OBR63206.1"/>
    <property type="molecule type" value="Genomic_DNA"/>
</dbReference>
<keyword evidence="6" id="KW-1185">Reference proteome</keyword>
<keyword evidence="3" id="KW-0804">Transcription</keyword>
<dbReference type="InterPro" id="IPR000524">
    <property type="entry name" value="Tscrpt_reg_HTH_GntR"/>
</dbReference>
<dbReference type="PANTHER" id="PTHR43537:SF5">
    <property type="entry name" value="UXU OPERON TRANSCRIPTIONAL REGULATOR"/>
    <property type="match status" value="1"/>
</dbReference>
<dbReference type="InterPro" id="IPR011711">
    <property type="entry name" value="GntR_C"/>
</dbReference>
<dbReference type="Gene3D" id="1.10.10.10">
    <property type="entry name" value="Winged helix-like DNA-binding domain superfamily/Winged helix DNA-binding domain"/>
    <property type="match status" value="1"/>
</dbReference>
<evidence type="ECO:0000256" key="2">
    <source>
        <dbReference type="ARBA" id="ARBA00023125"/>
    </source>
</evidence>
<reference evidence="5 6" key="1">
    <citation type="submission" date="2016-05" db="EMBL/GenBank/DDBJ databases">
        <title>Paenibacillus oryzae. sp. nov., isolated from the rice root.</title>
        <authorList>
            <person name="Zhang J."/>
            <person name="Zhang X."/>
        </authorList>
    </citation>
    <scope>NUCLEOTIDE SEQUENCE [LARGE SCALE GENOMIC DNA]</scope>
    <source>
        <strain evidence="5 6">1DrF-4</strain>
    </source>
</reference>
<dbReference type="SMART" id="SM00895">
    <property type="entry name" value="FCD"/>
    <property type="match status" value="1"/>
</dbReference>
<gene>
    <name evidence="5" type="ORF">A7K91_24940</name>
</gene>
<dbReference type="AlphaFoldDB" id="A0A1A5YC74"/>
<keyword evidence="2" id="KW-0238">DNA-binding</keyword>
<dbReference type="SUPFAM" id="SSF46785">
    <property type="entry name" value="Winged helix' DNA-binding domain"/>
    <property type="match status" value="1"/>
</dbReference>
<dbReference type="STRING" id="1844972.A7K91_24940"/>
<dbReference type="GO" id="GO:0003677">
    <property type="term" value="F:DNA binding"/>
    <property type="evidence" value="ECO:0007669"/>
    <property type="project" value="UniProtKB-KW"/>
</dbReference>
<keyword evidence="1" id="KW-0805">Transcription regulation</keyword>
<dbReference type="InterPro" id="IPR036388">
    <property type="entry name" value="WH-like_DNA-bd_sf"/>
</dbReference>
<dbReference type="PROSITE" id="PS50949">
    <property type="entry name" value="HTH_GNTR"/>
    <property type="match status" value="1"/>
</dbReference>
<dbReference type="CDD" id="cd07377">
    <property type="entry name" value="WHTH_GntR"/>
    <property type="match status" value="1"/>
</dbReference>
<evidence type="ECO:0000313" key="6">
    <source>
        <dbReference type="Proteomes" id="UP000092024"/>
    </source>
</evidence>
<organism evidence="5 6">
    <name type="scientific">Paenibacillus oryzae</name>
    <dbReference type="NCBI Taxonomy" id="1844972"/>
    <lineage>
        <taxon>Bacteria</taxon>
        <taxon>Bacillati</taxon>
        <taxon>Bacillota</taxon>
        <taxon>Bacilli</taxon>
        <taxon>Bacillales</taxon>
        <taxon>Paenibacillaceae</taxon>
        <taxon>Paenibacillus</taxon>
    </lineage>
</organism>
<dbReference type="GO" id="GO:0003700">
    <property type="term" value="F:DNA-binding transcription factor activity"/>
    <property type="evidence" value="ECO:0007669"/>
    <property type="project" value="InterPro"/>
</dbReference>
<name>A0A1A5YC74_9BACL</name>
<accession>A0A1A5YC74</accession>
<evidence type="ECO:0000256" key="1">
    <source>
        <dbReference type="ARBA" id="ARBA00023015"/>
    </source>
</evidence>
<protein>
    <submittedName>
        <fullName evidence="5">GntR family transcriptional regulator</fullName>
    </submittedName>
</protein>
<dbReference type="PANTHER" id="PTHR43537">
    <property type="entry name" value="TRANSCRIPTIONAL REGULATOR, GNTR FAMILY"/>
    <property type="match status" value="1"/>
</dbReference>
<evidence type="ECO:0000259" key="4">
    <source>
        <dbReference type="PROSITE" id="PS50949"/>
    </source>
</evidence>
<evidence type="ECO:0000256" key="3">
    <source>
        <dbReference type="ARBA" id="ARBA00023163"/>
    </source>
</evidence>
<dbReference type="Pfam" id="PF00392">
    <property type="entry name" value="GntR"/>
    <property type="match status" value="1"/>
</dbReference>
<dbReference type="Gene3D" id="1.20.120.530">
    <property type="entry name" value="GntR ligand-binding domain-like"/>
    <property type="match status" value="1"/>
</dbReference>
<dbReference type="Pfam" id="PF07729">
    <property type="entry name" value="FCD"/>
    <property type="match status" value="1"/>
</dbReference>
<evidence type="ECO:0000313" key="5">
    <source>
        <dbReference type="EMBL" id="OBR63206.1"/>
    </source>
</evidence>
<sequence length="226" mass="26049">MMNMLRRQRSASTRDEVYAALREDILSLKLPPGTPLSENEASQRFEVSRTPVRESLMKLAQEGLVQVLPQRGTFVSLIDTSLVEEARFMREHLECAVVELACTAFDDQSYRELMSNLDRQRGSIERVDLEGMFQLDQEFHELLFKGTGKSHTWGALGQLTVHLNRSRRLRLVDDHNWGHLYEQHRQIAEAISAKDSSHAKALMKNHLNLNVADQALLKEKYPQYFI</sequence>
<comment type="caution">
    <text evidence="5">The sequence shown here is derived from an EMBL/GenBank/DDBJ whole genome shotgun (WGS) entry which is preliminary data.</text>
</comment>
<dbReference type="PRINTS" id="PR00035">
    <property type="entry name" value="HTHGNTR"/>
</dbReference>
<proteinExistence type="predicted"/>
<dbReference type="InterPro" id="IPR036390">
    <property type="entry name" value="WH_DNA-bd_sf"/>
</dbReference>